<accession>A0A7S0Q5E5</accession>
<keyword evidence="2" id="KW-1133">Transmembrane helix</keyword>
<name>A0A7S0Q5E5_9EUKA</name>
<reference evidence="3" key="1">
    <citation type="submission" date="2021-01" db="EMBL/GenBank/DDBJ databases">
        <authorList>
            <person name="Corre E."/>
            <person name="Pelletier E."/>
            <person name="Niang G."/>
            <person name="Scheremetjew M."/>
            <person name="Finn R."/>
            <person name="Kale V."/>
            <person name="Holt S."/>
            <person name="Cochrane G."/>
            <person name="Meng A."/>
            <person name="Brown T."/>
            <person name="Cohen L."/>
        </authorList>
    </citation>
    <scope>NUCLEOTIDE SEQUENCE</scope>
    <source>
        <strain evidence="3">PLY182g</strain>
    </source>
</reference>
<organism evidence="3">
    <name type="scientific">Coccolithus braarudii</name>
    <dbReference type="NCBI Taxonomy" id="221442"/>
    <lineage>
        <taxon>Eukaryota</taxon>
        <taxon>Haptista</taxon>
        <taxon>Haptophyta</taxon>
        <taxon>Prymnesiophyceae</taxon>
        <taxon>Coccolithales</taxon>
        <taxon>Coccolithaceae</taxon>
        <taxon>Coccolithus</taxon>
    </lineage>
</organism>
<dbReference type="AlphaFoldDB" id="A0A7S0Q5E5"/>
<evidence type="ECO:0000256" key="2">
    <source>
        <dbReference type="SAM" id="Phobius"/>
    </source>
</evidence>
<proteinExistence type="predicted"/>
<sequence>MTQTRLTLLECLRELRDRLEKRHEACIPAAEVARCAHADASRQAASGSLGSSSCSTTTAAGADAFQAMMQLESARKEASEANAVALAAEKRRDAAEAAVAELERVLHPKRVRTEATDQGEDGLTKAANDWDLADHWREATRVMNRRSIKPVSESMARALRTGKDGFLEHSRLWLIGAVAYWAWGSMALAVTIIVALIMKLDIP</sequence>
<evidence type="ECO:0000256" key="1">
    <source>
        <dbReference type="SAM" id="Coils"/>
    </source>
</evidence>
<feature type="transmembrane region" description="Helical" evidence="2">
    <location>
        <begin position="172"/>
        <end position="198"/>
    </location>
</feature>
<protein>
    <submittedName>
        <fullName evidence="3">Uncharacterized protein</fullName>
    </submittedName>
</protein>
<keyword evidence="1" id="KW-0175">Coiled coil</keyword>
<keyword evidence="2" id="KW-0812">Transmembrane</keyword>
<keyword evidence="2" id="KW-0472">Membrane</keyword>
<evidence type="ECO:0000313" key="3">
    <source>
        <dbReference type="EMBL" id="CAD8610593.1"/>
    </source>
</evidence>
<feature type="coiled-coil region" evidence="1">
    <location>
        <begin position="71"/>
        <end position="105"/>
    </location>
</feature>
<gene>
    <name evidence="3" type="ORF">CPEL01642_LOCUS13971</name>
</gene>
<dbReference type="EMBL" id="HBEY01029472">
    <property type="protein sequence ID" value="CAD8610593.1"/>
    <property type="molecule type" value="Transcribed_RNA"/>
</dbReference>